<keyword evidence="1" id="KW-0812">Transmembrane</keyword>
<dbReference type="AlphaFoldDB" id="A0AAW7XAP5"/>
<dbReference type="RefSeq" id="WP_216062624.1">
    <property type="nucleotide sequence ID" value="NZ_JAHKPP010000004.1"/>
</dbReference>
<feature type="transmembrane region" description="Helical" evidence="1">
    <location>
        <begin position="81"/>
        <end position="103"/>
    </location>
</feature>
<dbReference type="Proteomes" id="UP001169760">
    <property type="component" value="Unassembled WGS sequence"/>
</dbReference>
<keyword evidence="1" id="KW-1133">Transmembrane helix</keyword>
<name>A0AAW7XAP5_9GAMM</name>
<protein>
    <submittedName>
        <fullName evidence="2">Uncharacterized protein</fullName>
    </submittedName>
</protein>
<accession>A0AAW7XAP5</accession>
<sequence length="109" mass="12422">MKKIRIFLVVWGFVCLVTPVLSALEYPLMKLTTEGAMHSIENSFINIDTMAAEEKKSYDFLKSWILGNDKMLKKSAKVRQYAVMFLGVSTSLLCFLGAIYLPYLTRRSS</sequence>
<dbReference type="EMBL" id="JAUOPB010000015">
    <property type="protein sequence ID" value="MDO6424589.1"/>
    <property type="molecule type" value="Genomic_DNA"/>
</dbReference>
<evidence type="ECO:0000256" key="1">
    <source>
        <dbReference type="SAM" id="Phobius"/>
    </source>
</evidence>
<proteinExistence type="predicted"/>
<evidence type="ECO:0000313" key="3">
    <source>
        <dbReference type="Proteomes" id="UP001169760"/>
    </source>
</evidence>
<gene>
    <name evidence="2" type="ORF">Q4521_19025</name>
</gene>
<organism evidence="2 3">
    <name type="scientific">Saccharophagus degradans</name>
    <dbReference type="NCBI Taxonomy" id="86304"/>
    <lineage>
        <taxon>Bacteria</taxon>
        <taxon>Pseudomonadati</taxon>
        <taxon>Pseudomonadota</taxon>
        <taxon>Gammaproteobacteria</taxon>
        <taxon>Cellvibrionales</taxon>
        <taxon>Cellvibrionaceae</taxon>
        <taxon>Saccharophagus</taxon>
    </lineage>
</organism>
<comment type="caution">
    <text evidence="2">The sequence shown here is derived from an EMBL/GenBank/DDBJ whole genome shotgun (WGS) entry which is preliminary data.</text>
</comment>
<keyword evidence="1" id="KW-0472">Membrane</keyword>
<reference evidence="2" key="1">
    <citation type="submission" date="2023-07" db="EMBL/GenBank/DDBJ databases">
        <title>Genome content predicts the carbon catabolic preferences of heterotrophic bacteria.</title>
        <authorList>
            <person name="Gralka M."/>
        </authorList>
    </citation>
    <scope>NUCLEOTIDE SEQUENCE</scope>
    <source>
        <strain evidence="2">I3M17_2</strain>
    </source>
</reference>
<evidence type="ECO:0000313" key="2">
    <source>
        <dbReference type="EMBL" id="MDO6424589.1"/>
    </source>
</evidence>